<dbReference type="EMBL" id="GBXM01037958">
    <property type="protein sequence ID" value="JAH70619.1"/>
    <property type="molecule type" value="Transcribed_RNA"/>
</dbReference>
<name>A0A0E9UXL7_ANGAN</name>
<sequence length="65" mass="7231">MPALTRTITKIICRHICRQPCQCGCCGTILALPLVSISPFYGQTSVGAVEQWENVPMLDVPERKR</sequence>
<protein>
    <submittedName>
        <fullName evidence="1">Uncharacterized protein</fullName>
    </submittedName>
</protein>
<reference evidence="1" key="1">
    <citation type="submission" date="2014-11" db="EMBL/GenBank/DDBJ databases">
        <authorList>
            <person name="Amaro Gonzalez C."/>
        </authorList>
    </citation>
    <scope>NUCLEOTIDE SEQUENCE</scope>
</reference>
<proteinExistence type="predicted"/>
<dbReference type="AlphaFoldDB" id="A0A0E9UXL7"/>
<evidence type="ECO:0000313" key="1">
    <source>
        <dbReference type="EMBL" id="JAH70619.1"/>
    </source>
</evidence>
<reference evidence="1" key="2">
    <citation type="journal article" date="2015" name="Fish Shellfish Immunol.">
        <title>Early steps in the European eel (Anguilla anguilla)-Vibrio vulnificus interaction in the gills: Role of the RtxA13 toxin.</title>
        <authorList>
            <person name="Callol A."/>
            <person name="Pajuelo D."/>
            <person name="Ebbesson L."/>
            <person name="Teles M."/>
            <person name="MacKenzie S."/>
            <person name="Amaro C."/>
        </authorList>
    </citation>
    <scope>NUCLEOTIDE SEQUENCE</scope>
</reference>
<accession>A0A0E9UXL7</accession>
<organism evidence="1">
    <name type="scientific">Anguilla anguilla</name>
    <name type="common">European freshwater eel</name>
    <name type="synonym">Muraena anguilla</name>
    <dbReference type="NCBI Taxonomy" id="7936"/>
    <lineage>
        <taxon>Eukaryota</taxon>
        <taxon>Metazoa</taxon>
        <taxon>Chordata</taxon>
        <taxon>Craniata</taxon>
        <taxon>Vertebrata</taxon>
        <taxon>Euteleostomi</taxon>
        <taxon>Actinopterygii</taxon>
        <taxon>Neopterygii</taxon>
        <taxon>Teleostei</taxon>
        <taxon>Anguilliformes</taxon>
        <taxon>Anguillidae</taxon>
        <taxon>Anguilla</taxon>
    </lineage>
</organism>